<sequence length="241" mass="26949">MLKVRVFKAIEYPEECLQYIAGHRKVLEAYGVTKVTSANVDWMYEPYTYIITVSNDDYTKMYGGCRIQLAGGSVPLPIESAINTMDPRIFDIVKNLAASGGTGEFCGLWNSREVAGWGIGSIVLFRVVNAVLNQLPVSTFLGFCAQTTFRNSIRTGYQIMTNIGNQGTFYYPKEDLIATALILHDPLELKSAHPEDRERMMSLRNNPVQTIIEKGPKGEMQVDYDLRIMSAATSDLPMVKQ</sequence>
<reference evidence="1 2" key="1">
    <citation type="submission" date="2018-06" db="EMBL/GenBank/DDBJ databases">
        <title>Genomic Encyclopedia of Archaeal and Bacterial Type Strains, Phase II (KMG-II): from individual species to whole genera.</title>
        <authorList>
            <person name="Goeker M."/>
        </authorList>
    </citation>
    <scope>NUCLEOTIDE SEQUENCE [LARGE SCALE GENOMIC DNA]</scope>
    <source>
        <strain evidence="1 2">DSM 29821</strain>
    </source>
</reference>
<keyword evidence="2" id="KW-1185">Reference proteome</keyword>
<evidence type="ECO:0000313" key="1">
    <source>
        <dbReference type="EMBL" id="RAJ86014.1"/>
    </source>
</evidence>
<dbReference type="Proteomes" id="UP000249819">
    <property type="component" value="Unassembled WGS sequence"/>
</dbReference>
<comment type="caution">
    <text evidence="1">The sequence shown here is derived from an EMBL/GenBank/DDBJ whole genome shotgun (WGS) entry which is preliminary data.</text>
</comment>
<protein>
    <recommendedName>
        <fullName evidence="3">N-acetyltransferase domain-containing protein</fullName>
    </recommendedName>
</protein>
<dbReference type="EMBL" id="QLMA01000002">
    <property type="protein sequence ID" value="RAJ86014.1"/>
    <property type="molecule type" value="Genomic_DNA"/>
</dbReference>
<dbReference type="AlphaFoldDB" id="A0A327W8Q7"/>
<evidence type="ECO:0000313" key="2">
    <source>
        <dbReference type="Proteomes" id="UP000249819"/>
    </source>
</evidence>
<accession>A0A327W8Q7</accession>
<organism evidence="1 2">
    <name type="scientific">Chitinophaga dinghuensis</name>
    <dbReference type="NCBI Taxonomy" id="1539050"/>
    <lineage>
        <taxon>Bacteria</taxon>
        <taxon>Pseudomonadati</taxon>
        <taxon>Bacteroidota</taxon>
        <taxon>Chitinophagia</taxon>
        <taxon>Chitinophagales</taxon>
        <taxon>Chitinophagaceae</taxon>
        <taxon>Chitinophaga</taxon>
    </lineage>
</organism>
<gene>
    <name evidence="1" type="ORF">CLV59_102723</name>
</gene>
<evidence type="ECO:0008006" key="3">
    <source>
        <dbReference type="Google" id="ProtNLM"/>
    </source>
</evidence>
<proteinExistence type="predicted"/>
<name>A0A327W8Q7_9BACT</name>
<dbReference type="OrthoDB" id="660041at2"/>
<dbReference type="RefSeq" id="WP_111591629.1">
    <property type="nucleotide sequence ID" value="NZ_QLMA01000002.1"/>
</dbReference>